<gene>
    <name evidence="4" type="primary">spoIIIAA</name>
    <name evidence="4" type="ORF">OCV65_00610</name>
</gene>
<dbReference type="InterPro" id="IPR003593">
    <property type="entry name" value="AAA+_ATPase"/>
</dbReference>
<comment type="caution">
    <text evidence="4">The sequence shown here is derived from an EMBL/GenBank/DDBJ whole genome shotgun (WGS) entry which is preliminary data.</text>
</comment>
<dbReference type="Pfam" id="PF19568">
    <property type="entry name" value="Spore_III_AA"/>
    <property type="match status" value="1"/>
</dbReference>
<dbReference type="Proteomes" id="UP001207605">
    <property type="component" value="Unassembled WGS sequence"/>
</dbReference>
<dbReference type="Gene3D" id="3.40.50.300">
    <property type="entry name" value="P-loop containing nucleotide triphosphate hydrolases"/>
    <property type="match status" value="1"/>
</dbReference>
<keyword evidence="2" id="KW-0067">ATP-binding</keyword>
<keyword evidence="1" id="KW-0547">Nucleotide-binding</keyword>
<evidence type="ECO:0000313" key="5">
    <source>
        <dbReference type="Proteomes" id="UP001207605"/>
    </source>
</evidence>
<dbReference type="RefSeq" id="WP_262580562.1">
    <property type="nucleotide sequence ID" value="NZ_JAOQJV010000001.1"/>
</dbReference>
<evidence type="ECO:0000256" key="2">
    <source>
        <dbReference type="ARBA" id="ARBA00022840"/>
    </source>
</evidence>
<protein>
    <submittedName>
        <fullName evidence="4">Stage III sporulation protein AA</fullName>
    </submittedName>
</protein>
<feature type="domain" description="AAA+ ATPase" evidence="3">
    <location>
        <begin position="146"/>
        <end position="288"/>
    </location>
</feature>
<reference evidence="4 5" key="1">
    <citation type="journal article" date="2021" name="ISME Commun">
        <title>Automated analysis of genomic sequences facilitates high-throughput and comprehensive description of bacteria.</title>
        <authorList>
            <person name="Hitch T.C.A."/>
        </authorList>
    </citation>
    <scope>NUCLEOTIDE SEQUENCE [LARGE SCALE GENOMIC DNA]</scope>
    <source>
        <strain evidence="4 5">Sanger_02</strain>
    </source>
</reference>
<dbReference type="PANTHER" id="PTHR20953:SF3">
    <property type="entry name" value="P-LOOP CONTAINING NUCLEOSIDE TRIPHOSPHATE HYDROLASES SUPERFAMILY PROTEIN"/>
    <property type="match status" value="1"/>
</dbReference>
<dbReference type="EMBL" id="JAOQJV010000001">
    <property type="protein sequence ID" value="MCU6698746.1"/>
    <property type="molecule type" value="Genomic_DNA"/>
</dbReference>
<dbReference type="SMART" id="SM00382">
    <property type="entry name" value="AAA"/>
    <property type="match status" value="1"/>
</dbReference>
<dbReference type="InterPro" id="IPR027417">
    <property type="entry name" value="P-loop_NTPase"/>
</dbReference>
<dbReference type="SUPFAM" id="SSF52540">
    <property type="entry name" value="P-loop containing nucleoside triphosphate hydrolases"/>
    <property type="match status" value="1"/>
</dbReference>
<evidence type="ECO:0000313" key="4">
    <source>
        <dbReference type="EMBL" id="MCU6698746.1"/>
    </source>
</evidence>
<name>A0ABT2S2C3_9FIRM</name>
<dbReference type="NCBIfam" id="TIGR02858">
    <property type="entry name" value="spore_III_AA"/>
    <property type="match status" value="1"/>
</dbReference>
<evidence type="ECO:0000259" key="3">
    <source>
        <dbReference type="SMART" id="SM00382"/>
    </source>
</evidence>
<dbReference type="PANTHER" id="PTHR20953">
    <property type="entry name" value="KINASE-RELATED"/>
    <property type="match status" value="1"/>
</dbReference>
<dbReference type="InterPro" id="IPR014217">
    <property type="entry name" value="Spore_III_AA"/>
</dbReference>
<keyword evidence="5" id="KW-1185">Reference proteome</keyword>
<dbReference type="InterPro" id="IPR045735">
    <property type="entry name" value="Spore_III_AA_AAA+_ATPase"/>
</dbReference>
<organism evidence="4 5">
    <name type="scientific">Dorea ammoniilytica</name>
    <dbReference type="NCBI Taxonomy" id="2981788"/>
    <lineage>
        <taxon>Bacteria</taxon>
        <taxon>Bacillati</taxon>
        <taxon>Bacillota</taxon>
        <taxon>Clostridia</taxon>
        <taxon>Lachnospirales</taxon>
        <taxon>Lachnospiraceae</taxon>
        <taxon>Dorea</taxon>
    </lineage>
</organism>
<accession>A0ABT2S2C3</accession>
<sequence>MNNKTNNLESIWKILPLRIRDPLSAQISDEDVLQEIRLRAGQKVLFYCDGQEHTLKTKENCMITPEEVQETIQYATGYSLYAYEQELKQGYITIEGGHRIGIAGQVIMEQNGVRNFRYISSVNIRVAHQVRGCADAVMPYLTSQGNVYNTLIIAPPGCGKTTLLRDMIRQIANGCDHLKGKTVGVVDERSELGGCYLGIRQNDLGVRTDLLDACPKADGMLMLIRSMGPEVIAVDEIGSEEEVGILRYAMHCGCRTLATVHGESYQEIRDKPLFEEFFRLRLFERYIVLCRGERIGQLEGVYDHQGTKIC</sequence>
<evidence type="ECO:0000256" key="1">
    <source>
        <dbReference type="ARBA" id="ARBA00022741"/>
    </source>
</evidence>
<proteinExistence type="predicted"/>